<organism evidence="2 3">
    <name type="scientific">Stylosanthes scabra</name>
    <dbReference type="NCBI Taxonomy" id="79078"/>
    <lineage>
        <taxon>Eukaryota</taxon>
        <taxon>Viridiplantae</taxon>
        <taxon>Streptophyta</taxon>
        <taxon>Embryophyta</taxon>
        <taxon>Tracheophyta</taxon>
        <taxon>Spermatophyta</taxon>
        <taxon>Magnoliopsida</taxon>
        <taxon>eudicotyledons</taxon>
        <taxon>Gunneridae</taxon>
        <taxon>Pentapetalae</taxon>
        <taxon>rosids</taxon>
        <taxon>fabids</taxon>
        <taxon>Fabales</taxon>
        <taxon>Fabaceae</taxon>
        <taxon>Papilionoideae</taxon>
        <taxon>50 kb inversion clade</taxon>
        <taxon>dalbergioids sensu lato</taxon>
        <taxon>Dalbergieae</taxon>
        <taxon>Pterocarpus clade</taxon>
        <taxon>Stylosanthes</taxon>
    </lineage>
</organism>
<reference evidence="2 3" key="1">
    <citation type="journal article" date="2023" name="Plants (Basel)">
        <title>Bridging the Gap: Combining Genomics and Transcriptomics Approaches to Understand Stylosanthes scabra, an Orphan Legume from the Brazilian Caatinga.</title>
        <authorList>
            <person name="Ferreira-Neto J.R.C."/>
            <person name="da Silva M.D."/>
            <person name="Binneck E."/>
            <person name="de Melo N.F."/>
            <person name="da Silva R.H."/>
            <person name="de Melo A.L.T.M."/>
            <person name="Pandolfi V."/>
            <person name="Bustamante F.O."/>
            <person name="Brasileiro-Vidal A.C."/>
            <person name="Benko-Iseppon A.M."/>
        </authorList>
    </citation>
    <scope>NUCLEOTIDE SEQUENCE [LARGE SCALE GENOMIC DNA]</scope>
    <source>
        <tissue evidence="2">Leaves</tissue>
    </source>
</reference>
<feature type="compositionally biased region" description="Polar residues" evidence="1">
    <location>
        <begin position="1"/>
        <end position="16"/>
    </location>
</feature>
<accession>A0ABU6Z0V7</accession>
<comment type="caution">
    <text evidence="2">The sequence shown here is derived from an EMBL/GenBank/DDBJ whole genome shotgun (WGS) entry which is preliminary data.</text>
</comment>
<sequence>MPDTQPQPTVGTSSQVPIEAEVPSQEQSEVIEFMRKGFEDMQMMMSEGFIRLSEHVDALNTHMTSQDVDIRSLRDEFRSFKSEDVAIDPPEHQD</sequence>
<dbReference type="Proteomes" id="UP001341840">
    <property type="component" value="Unassembled WGS sequence"/>
</dbReference>
<feature type="non-terminal residue" evidence="2">
    <location>
        <position position="94"/>
    </location>
</feature>
<feature type="region of interest" description="Disordered" evidence="1">
    <location>
        <begin position="1"/>
        <end position="26"/>
    </location>
</feature>
<evidence type="ECO:0000313" key="3">
    <source>
        <dbReference type="Proteomes" id="UP001341840"/>
    </source>
</evidence>
<evidence type="ECO:0000256" key="1">
    <source>
        <dbReference type="SAM" id="MobiDB-lite"/>
    </source>
</evidence>
<protein>
    <submittedName>
        <fullName evidence="2">Uncharacterized protein</fullName>
    </submittedName>
</protein>
<dbReference type="EMBL" id="JASCZI010244937">
    <property type="protein sequence ID" value="MED6214433.1"/>
    <property type="molecule type" value="Genomic_DNA"/>
</dbReference>
<name>A0ABU6Z0V7_9FABA</name>
<gene>
    <name evidence="2" type="ORF">PIB30_103070</name>
</gene>
<keyword evidence="3" id="KW-1185">Reference proteome</keyword>
<evidence type="ECO:0000313" key="2">
    <source>
        <dbReference type="EMBL" id="MED6214433.1"/>
    </source>
</evidence>
<proteinExistence type="predicted"/>